<keyword evidence="2" id="KW-1185">Reference proteome</keyword>
<protein>
    <submittedName>
        <fullName evidence="1">Uncharacterized protein</fullName>
    </submittedName>
</protein>
<sequence length="247" mass="26510">MTQGAAQWIASIDSRQASPVRTVLQHPWRPTFIPRNIQGIYAALRWQRHIVHRLRLVCPAFAALARHTRIGSRAQSNTHRDTSVSKCNAYIHHMEMSNMHARKSLLALLTTAALSAAGAAHAGPPVAITIKNLGTADAAYSIVGSNETSTYANATPKPAASVPPGATNTYSVQSTISPDVNYAVVRYKIGNKTCVFNTNYVNGYTSGGIKVPSWNKSYTASGGATCTATITSTNISTHAWAVEFTIK</sequence>
<organism evidence="1 2">
    <name type="scientific">Aeromonas caviae</name>
    <name type="common">Aeromonas punctata</name>
    <dbReference type="NCBI Taxonomy" id="648"/>
    <lineage>
        <taxon>Bacteria</taxon>
        <taxon>Pseudomonadati</taxon>
        <taxon>Pseudomonadota</taxon>
        <taxon>Gammaproteobacteria</taxon>
        <taxon>Aeromonadales</taxon>
        <taxon>Aeromonadaceae</taxon>
        <taxon>Aeromonas</taxon>
    </lineage>
</organism>
<comment type="caution">
    <text evidence="1">The sequence shown here is derived from an EMBL/GenBank/DDBJ whole genome shotgun (WGS) entry which is preliminary data.</text>
</comment>
<gene>
    <name evidence="1" type="ORF">VCX44_11930</name>
</gene>
<dbReference type="RefSeq" id="WP_218054234.1">
    <property type="nucleotide sequence ID" value="NZ_JAYGOJ010000056.1"/>
</dbReference>
<reference evidence="1 2" key="1">
    <citation type="submission" date="2023-12" db="EMBL/GenBank/DDBJ databases">
        <title>Characterization of antibiotic resistance in Aeromonas spp. in hospital effluent.</title>
        <authorList>
            <person name="Negoseki B.R.S."/>
            <person name="Krul D."/>
            <person name="Siqueira A.C."/>
            <person name="Almeida M."/>
            <person name="Mesa D."/>
            <person name="Conte D."/>
            <person name="Dalla-Costa L.M."/>
        </authorList>
    </citation>
    <scope>NUCLEOTIDE SEQUENCE [LARGE SCALE GENOMIC DNA]</scope>
    <source>
        <strain evidence="1 2">36v</strain>
    </source>
</reference>
<dbReference type="Proteomes" id="UP001304847">
    <property type="component" value="Unassembled WGS sequence"/>
</dbReference>
<name>A0ABU5W6G9_AERCA</name>
<evidence type="ECO:0000313" key="1">
    <source>
        <dbReference type="EMBL" id="MEA9436506.1"/>
    </source>
</evidence>
<proteinExistence type="predicted"/>
<evidence type="ECO:0000313" key="2">
    <source>
        <dbReference type="Proteomes" id="UP001304847"/>
    </source>
</evidence>
<accession>A0ABU5W6G9</accession>
<dbReference type="EMBL" id="JAYGOJ010000056">
    <property type="protein sequence ID" value="MEA9436506.1"/>
    <property type="molecule type" value="Genomic_DNA"/>
</dbReference>